<protein>
    <submittedName>
        <fullName evidence="6">S1 RNA-binding domain-containing protein</fullName>
    </submittedName>
</protein>
<keyword evidence="3" id="KW-0687">Ribonucleoprotein</keyword>
<evidence type="ECO:0000256" key="3">
    <source>
        <dbReference type="ARBA" id="ARBA00023274"/>
    </source>
</evidence>
<dbReference type="FunFam" id="2.40.50.140:FF:000051">
    <property type="entry name" value="RNA-binding transcriptional accessory protein"/>
    <property type="match status" value="2"/>
</dbReference>
<comment type="similarity">
    <text evidence="1">Belongs to the bacterial ribosomal protein bS1 family.</text>
</comment>
<reference evidence="6 7" key="1">
    <citation type="submission" date="2019-06" db="EMBL/GenBank/DDBJ databases">
        <title>Genome sequence of Litorilinea aerophila BAA-2444.</title>
        <authorList>
            <person name="Maclea K.S."/>
            <person name="Maurais E.G."/>
            <person name="Iannazzi L.C."/>
        </authorList>
    </citation>
    <scope>NUCLEOTIDE SEQUENCE [LARGE SCALE GENOMIC DNA]</scope>
    <source>
        <strain evidence="6 7">ATCC BAA-2444</strain>
    </source>
</reference>
<keyword evidence="7" id="KW-1185">Reference proteome</keyword>
<dbReference type="SMART" id="SM00316">
    <property type="entry name" value="S1"/>
    <property type="match status" value="2"/>
</dbReference>
<feature type="domain" description="S1 motif" evidence="5">
    <location>
        <begin position="110"/>
        <end position="179"/>
    </location>
</feature>
<dbReference type="PANTHER" id="PTHR10724:SF7">
    <property type="entry name" value="SMALL RIBOSOMAL SUBUNIT PROTEIN BS1C"/>
    <property type="match status" value="1"/>
</dbReference>
<dbReference type="AlphaFoldDB" id="A0A540VL87"/>
<feature type="compositionally biased region" description="Low complexity" evidence="4">
    <location>
        <begin position="1"/>
        <end position="32"/>
    </location>
</feature>
<feature type="region of interest" description="Disordered" evidence="4">
    <location>
        <begin position="1"/>
        <end position="51"/>
    </location>
</feature>
<dbReference type="Proteomes" id="UP000317371">
    <property type="component" value="Unassembled WGS sequence"/>
</dbReference>
<evidence type="ECO:0000256" key="1">
    <source>
        <dbReference type="ARBA" id="ARBA00006767"/>
    </source>
</evidence>
<dbReference type="GO" id="GO:0006412">
    <property type="term" value="P:translation"/>
    <property type="evidence" value="ECO:0007669"/>
    <property type="project" value="TreeGrafter"/>
</dbReference>
<dbReference type="InParanoid" id="A0A540VL87"/>
<dbReference type="InterPro" id="IPR050437">
    <property type="entry name" value="Ribos_protein_bS1-like"/>
</dbReference>
<evidence type="ECO:0000313" key="7">
    <source>
        <dbReference type="Proteomes" id="UP000317371"/>
    </source>
</evidence>
<dbReference type="Gene3D" id="2.40.50.140">
    <property type="entry name" value="Nucleic acid-binding proteins"/>
    <property type="match status" value="2"/>
</dbReference>
<gene>
    <name evidence="6" type="ORF">FKZ61_03450</name>
</gene>
<dbReference type="InterPro" id="IPR012340">
    <property type="entry name" value="NA-bd_OB-fold"/>
</dbReference>
<dbReference type="RefSeq" id="WP_141608675.1">
    <property type="nucleotide sequence ID" value="NZ_VIGC02000003.1"/>
</dbReference>
<feature type="domain" description="S1 motif" evidence="5">
    <location>
        <begin position="192"/>
        <end position="261"/>
    </location>
</feature>
<dbReference type="InterPro" id="IPR003029">
    <property type="entry name" value="S1_domain"/>
</dbReference>
<evidence type="ECO:0000256" key="4">
    <source>
        <dbReference type="SAM" id="MobiDB-lite"/>
    </source>
</evidence>
<evidence type="ECO:0000259" key="5">
    <source>
        <dbReference type="PROSITE" id="PS50126"/>
    </source>
</evidence>
<dbReference type="GO" id="GO:0003729">
    <property type="term" value="F:mRNA binding"/>
    <property type="evidence" value="ECO:0007669"/>
    <property type="project" value="TreeGrafter"/>
</dbReference>
<dbReference type="EMBL" id="VIGC01000003">
    <property type="protein sequence ID" value="TQE97482.1"/>
    <property type="molecule type" value="Genomic_DNA"/>
</dbReference>
<dbReference type="OrthoDB" id="9804077at2"/>
<dbReference type="SUPFAM" id="SSF50249">
    <property type="entry name" value="Nucleic acid-binding proteins"/>
    <property type="match status" value="2"/>
</dbReference>
<keyword evidence="2" id="KW-0689">Ribosomal protein</keyword>
<dbReference type="GO" id="GO:0003735">
    <property type="term" value="F:structural constituent of ribosome"/>
    <property type="evidence" value="ECO:0007669"/>
    <property type="project" value="TreeGrafter"/>
</dbReference>
<accession>A0A540VL87</accession>
<evidence type="ECO:0000313" key="6">
    <source>
        <dbReference type="EMBL" id="TQE97482.1"/>
    </source>
</evidence>
<dbReference type="PROSITE" id="PS50126">
    <property type="entry name" value="S1"/>
    <property type="match status" value="2"/>
</dbReference>
<comment type="caution">
    <text evidence="6">The sequence shown here is derived from an EMBL/GenBank/DDBJ whole genome shotgun (WGS) entry which is preliminary data.</text>
</comment>
<proteinExistence type="inferred from homology"/>
<organism evidence="6 7">
    <name type="scientific">Litorilinea aerophila</name>
    <dbReference type="NCBI Taxonomy" id="1204385"/>
    <lineage>
        <taxon>Bacteria</taxon>
        <taxon>Bacillati</taxon>
        <taxon>Chloroflexota</taxon>
        <taxon>Caldilineae</taxon>
        <taxon>Caldilineales</taxon>
        <taxon>Caldilineaceae</taxon>
        <taxon>Litorilinea</taxon>
    </lineage>
</organism>
<dbReference type="GO" id="GO:0022627">
    <property type="term" value="C:cytosolic small ribosomal subunit"/>
    <property type="evidence" value="ECO:0007669"/>
    <property type="project" value="TreeGrafter"/>
</dbReference>
<feature type="region of interest" description="Disordered" evidence="4">
    <location>
        <begin position="261"/>
        <end position="292"/>
    </location>
</feature>
<dbReference type="PANTHER" id="PTHR10724">
    <property type="entry name" value="30S RIBOSOMAL PROTEIN S1"/>
    <property type="match status" value="1"/>
</dbReference>
<sequence>MSDQVQAMAQQEAAQGQEEATAATPEVEAATPQVEAQHTVESAEENAADNGAAPVAETDAGAEAASTNESTAALPPEVEDLIAEDVLPDDVKVQVGPDGSKRVVRVLSVGQQVTGVVKRITDFGAFVDIGVGRDGLIHISELSVRRVAKVTDVLSEGQEVQAWIKKLDRQRNRISLTLIDPSTKTIRDLEKGDIVQGTVTRILPYGAFVDIGIGRDALLHVREMGEGYVAKPEDVVSVGETIEARIIDLSRRRNRVDLSLKGLRPEPEPQPAPEPEVAASEPEAPAEDPLDDIEVLSPMELAFKRAMEAEGIQLKGGRSKKNRRAKSRSIQEEIIARTLNLAKK</sequence>
<dbReference type="Pfam" id="PF00575">
    <property type="entry name" value="S1"/>
    <property type="match status" value="2"/>
</dbReference>
<dbReference type="CDD" id="cd05688">
    <property type="entry name" value="S1_RPS1_repeat_ec3"/>
    <property type="match status" value="1"/>
</dbReference>
<evidence type="ECO:0000256" key="2">
    <source>
        <dbReference type="ARBA" id="ARBA00022980"/>
    </source>
</evidence>
<name>A0A540VL87_9CHLR</name>